<evidence type="ECO:0000313" key="2">
    <source>
        <dbReference type="Proteomes" id="UP001162992"/>
    </source>
</evidence>
<evidence type="ECO:0000313" key="1">
    <source>
        <dbReference type="EMBL" id="KAJ7539808.1"/>
    </source>
</evidence>
<name>A0ACC2CCR6_DIPCM</name>
<accession>A0ACC2CCR6</accession>
<dbReference type="Proteomes" id="UP001162992">
    <property type="component" value="Chromosome 11"/>
</dbReference>
<comment type="caution">
    <text evidence="1">The sequence shown here is derived from an EMBL/GenBank/DDBJ whole genome shotgun (WGS) entry which is preliminary data.</text>
</comment>
<dbReference type="EMBL" id="CM055102">
    <property type="protein sequence ID" value="KAJ7539808.1"/>
    <property type="molecule type" value="Genomic_DNA"/>
</dbReference>
<reference evidence="2" key="1">
    <citation type="journal article" date="2024" name="Proc. Natl. Acad. Sci. U.S.A.">
        <title>Extraordinary preservation of gene collinearity over three hundred million years revealed in homosporous lycophytes.</title>
        <authorList>
            <person name="Li C."/>
            <person name="Wickell D."/>
            <person name="Kuo L.Y."/>
            <person name="Chen X."/>
            <person name="Nie B."/>
            <person name="Liao X."/>
            <person name="Peng D."/>
            <person name="Ji J."/>
            <person name="Jenkins J."/>
            <person name="Williams M."/>
            <person name="Shu S."/>
            <person name="Plott C."/>
            <person name="Barry K."/>
            <person name="Rajasekar S."/>
            <person name="Grimwood J."/>
            <person name="Han X."/>
            <person name="Sun S."/>
            <person name="Hou Z."/>
            <person name="He W."/>
            <person name="Dai G."/>
            <person name="Sun C."/>
            <person name="Schmutz J."/>
            <person name="Leebens-Mack J.H."/>
            <person name="Li F.W."/>
            <person name="Wang L."/>
        </authorList>
    </citation>
    <scope>NUCLEOTIDE SEQUENCE [LARGE SCALE GENOMIC DNA]</scope>
    <source>
        <strain evidence="2">cv. PW_Plant_1</strain>
    </source>
</reference>
<proteinExistence type="predicted"/>
<sequence length="1029" mass="111549">MKNMCVLCCELEGRKARLCLMELKQPREREMKLRASTTALMLFCVVSFLGVFSAALQLPYNDEVLGLIVFKEDARDITFALSSWSEDDLSPCNWTGIQCNPVSGRVVGVTLDGLALSGHIGKGLSKLDQLRTLSLSRNNLSGAIDSSLAALTQLKYLNLGYNNLSGAIPAELGNITSLHALDLSNNALSGSIPQELFWSCKSLQFLTLASNLLEGTIPASLGNCNHLLTLDVSQNKLNGDIPATIGQLSFVRQIDLSNNSFSGRIPPNLAFLRSLASLKMHNAALIGSIPPELGNCSSLRVLDLSSNLLSGEMPISLQTLSWLLILRLHNNLLSGSIPPWIGRFSKLQELNLACNSFVGQIPASLGSLGSLHTLSLSQNRLEGVILPTISMCSKLSSLDLRGNNLTGPVIAQLFSLPFLQSVNLSMNYFSKELPALSPTDCATLQVLDLSSNRLVGAIPVHLSQCPQLQFLNLANNMLSGEISAEFQINPLLHDLDLSSNQLEGTIPDIFLNCSSLSELNLANNALQGSIPDTLFGCAALTDLNVSLNFLDGMLPMELGNLSGLKRLNISYNNFTGPIPENLDRLHNIASFDVSHNQLQGQIPTDGFFVNCNSCYFEGNAGLCGAAVDNACPIIPKPIVLNPNDTGVPNPIISSVGHSGKNVLTVSTIAAILAAAVIAVGIVIVTFLNLRARTARPQEKPGLFAIDSLPASEKSEELSIGKLVMFTDGMEPRSDELLPSANVLLNRSSEVGRGGFGIVYKAILADGRQVAVKKLTAVGLVQSKAEFQKEVHILGKIQHPHLVSLQGYCWTPMLQFLLYDFISNGSLYKRLHERAATEAPLTWAARFKIALGIASALAHLHHECHPRIIHFAVKSSNVLLDEDCSPHVSDYGLANLFPMVDRYALSSRYQTAQGYLAPECAYKNLKINEKCDIYGLGVILLELVTGRRPIEFMEDDVIILCDFVRSFMDEGKPLECVDQSLGSYSEDEVVPVIRLGLICTSHMPSNRPSMTEVVQILELIKPLGDGKESF</sequence>
<gene>
    <name evidence="1" type="ORF">O6H91_11G109700</name>
</gene>
<protein>
    <submittedName>
        <fullName evidence="1">Uncharacterized protein</fullName>
    </submittedName>
</protein>
<organism evidence="1 2">
    <name type="scientific">Diphasiastrum complanatum</name>
    <name type="common">Issler's clubmoss</name>
    <name type="synonym">Lycopodium complanatum</name>
    <dbReference type="NCBI Taxonomy" id="34168"/>
    <lineage>
        <taxon>Eukaryota</taxon>
        <taxon>Viridiplantae</taxon>
        <taxon>Streptophyta</taxon>
        <taxon>Embryophyta</taxon>
        <taxon>Tracheophyta</taxon>
        <taxon>Lycopodiopsida</taxon>
        <taxon>Lycopodiales</taxon>
        <taxon>Lycopodiaceae</taxon>
        <taxon>Lycopodioideae</taxon>
        <taxon>Diphasiastrum</taxon>
    </lineage>
</organism>
<keyword evidence="2" id="KW-1185">Reference proteome</keyword>